<keyword evidence="4 9" id="KW-0805">Transcription regulation</keyword>
<comment type="subcellular location">
    <subcellularLocation>
        <location evidence="1 9">Nucleus</location>
    </subcellularLocation>
</comment>
<feature type="compositionally biased region" description="Low complexity" evidence="10">
    <location>
        <begin position="599"/>
        <end position="611"/>
    </location>
</feature>
<evidence type="ECO:0000256" key="7">
    <source>
        <dbReference type="ARBA" id="ARBA00023242"/>
    </source>
</evidence>
<evidence type="ECO:0000256" key="2">
    <source>
        <dbReference type="ARBA" id="ARBA00006543"/>
    </source>
</evidence>
<dbReference type="AlphaFoldDB" id="A0AAX6MZ63"/>
<comment type="subunit">
    <text evidence="9">Component of the Mediator complex.</text>
</comment>
<organism evidence="13 14">
    <name type="scientific">Daldinia eschscholtzii</name>
    <dbReference type="NCBI Taxonomy" id="292717"/>
    <lineage>
        <taxon>Eukaryota</taxon>
        <taxon>Fungi</taxon>
        <taxon>Dikarya</taxon>
        <taxon>Ascomycota</taxon>
        <taxon>Pezizomycotina</taxon>
        <taxon>Sordariomycetes</taxon>
        <taxon>Xylariomycetidae</taxon>
        <taxon>Xylariales</taxon>
        <taxon>Hypoxylaceae</taxon>
        <taxon>Daldinia</taxon>
    </lineage>
</organism>
<evidence type="ECO:0000256" key="6">
    <source>
        <dbReference type="ARBA" id="ARBA00023163"/>
    </source>
</evidence>
<protein>
    <recommendedName>
        <fullName evidence="3 9">Mediator of RNA polymerase II transcription subunit 16</fullName>
    </recommendedName>
    <alternativeName>
        <fullName evidence="8 9">Mediator complex subunit 16</fullName>
    </alternativeName>
</protein>
<comment type="function">
    <text evidence="9">Component of the Mediator complex, a coactivator involved in the regulated transcription of nearly all RNA polymerase II-dependent genes. Mediator functions as a bridge to convey information from gene-specific regulatory proteins to the basal RNA polymerase II transcription machinery. Mediator is recruited to promoters by direct interactions with regulatory proteins and serves as a scaffold for the assembly of a functional preinitiation complex with RNA polymerase II and the general transcription factors.</text>
</comment>
<evidence type="ECO:0000256" key="8">
    <source>
        <dbReference type="ARBA" id="ARBA00032015"/>
    </source>
</evidence>
<accession>A0AAX6MZ63</accession>
<evidence type="ECO:0000256" key="5">
    <source>
        <dbReference type="ARBA" id="ARBA00023159"/>
    </source>
</evidence>
<dbReference type="Pfam" id="PF20719">
    <property type="entry name" value="Med16_C"/>
    <property type="match status" value="1"/>
</dbReference>
<keyword evidence="6 9" id="KW-0804">Transcription</keyword>
<comment type="similarity">
    <text evidence="2 9">Belongs to the Mediator complex subunit 16 family.</text>
</comment>
<dbReference type="EMBL" id="JBANMG010000001">
    <property type="protein sequence ID" value="KAK6957481.1"/>
    <property type="molecule type" value="Genomic_DNA"/>
</dbReference>
<feature type="region of interest" description="Disordered" evidence="10">
    <location>
        <begin position="595"/>
        <end position="618"/>
    </location>
</feature>
<keyword evidence="14" id="KW-1185">Reference proteome</keyword>
<dbReference type="Proteomes" id="UP001369815">
    <property type="component" value="Unassembled WGS sequence"/>
</dbReference>
<evidence type="ECO:0000259" key="11">
    <source>
        <dbReference type="Pfam" id="PF11635"/>
    </source>
</evidence>
<dbReference type="InterPro" id="IPR048339">
    <property type="entry name" value="Mediator_Med16_C"/>
</dbReference>
<sequence>MFWGQTNGKIEETSLELENVALADDLVTHAAVCSDRRSLMVGLATASKQLCIVQVAINWNNPKTEGAQNNPPGNQPLSPTLTKRHVAVTSWFQPDSSDSHPDAPMQKITHIEMLPPILLSGFNVPNKEWSPITILTVRSLIPDPNSPYVQEVQSIVDRWELMPDHHQTLHPSFEQLGLRKNSAGSATPNSSRLKKLDSIVVNKIIIGLNVVNFGKVLCFSYNDGSVEYRDRFTMAEMYREPNLDRISSVFDAGFSQNGDSSCLQTAFSPTNFSFVQLCEDGKVKWHSINYTLADIESMNNTQVSALVAAFYISTAQAITQSANFDDILAVARNFVNKDSFTIEWVKTQVQQMKITIDYTEESLHDNLIKNGILQVCFSIMNYLGWRGDFKPRQGWGKLALLALNLRNVIIMSHLSNSQIPIHNKTTITPLDEPEAVNALAGCVKWSNDLLAWICDSLFCLFDDAEFMKHLKGPQLDKMTMYLHSKNEIAVHLVLCSTTRGLLSAICRRITSLDALSTKAISWYENREKSLANNPNAAADPRAAAHAALHAAYHNLRQCITSSLIKADEFDKLLSSLGAEIRTAYSTSLAIVGEQAAKAANKSQPPQNSNPNAPRPDPAQEAIARARQHCELDMLVLQAPPSSFVPVVNKFFNQDVREFRARSAVSKLYFADYSILEIDDDPRSLAERRSKGTRVDLFKRTEISRKPSNGDPKHRLPWRKCVRCGNVMEDLALINHKPGLSFLLRQQSNCSCGGRMAVLLSETR</sequence>
<feature type="domain" description="Mediator complex subunit Med16 N-terminal" evidence="11">
    <location>
        <begin position="2"/>
        <end position="255"/>
    </location>
</feature>
<comment type="caution">
    <text evidence="13">The sequence shown here is derived from an EMBL/GenBank/DDBJ whole genome shotgun (WGS) entry which is preliminary data.</text>
</comment>
<dbReference type="GO" id="GO:0045893">
    <property type="term" value="P:positive regulation of DNA-templated transcription"/>
    <property type="evidence" value="ECO:0007669"/>
    <property type="project" value="TreeGrafter"/>
</dbReference>
<dbReference type="PANTHER" id="PTHR13224:SF6">
    <property type="entry name" value="MEDIATOR OF RNA POLYMERASE II TRANSCRIPTION SUBUNIT 16"/>
    <property type="match status" value="1"/>
</dbReference>
<reference evidence="13 14" key="1">
    <citation type="journal article" date="2024" name="Front Chem Biol">
        <title>Unveiling the potential of Daldinia eschscholtzii MFLUCC 19-0629 through bioactivity and bioinformatics studies for enhanced sustainable agriculture production.</title>
        <authorList>
            <person name="Brooks S."/>
            <person name="Weaver J.A."/>
            <person name="Klomchit A."/>
            <person name="Alharthi S.A."/>
            <person name="Onlamun T."/>
            <person name="Nurani R."/>
            <person name="Vong T.K."/>
            <person name="Alberti F."/>
            <person name="Greco C."/>
        </authorList>
    </citation>
    <scope>NUCLEOTIDE SEQUENCE [LARGE SCALE GENOMIC DNA]</scope>
    <source>
        <strain evidence="13">MFLUCC 19-0629</strain>
    </source>
</reference>
<evidence type="ECO:0000256" key="4">
    <source>
        <dbReference type="ARBA" id="ARBA00023015"/>
    </source>
</evidence>
<evidence type="ECO:0000256" key="10">
    <source>
        <dbReference type="SAM" id="MobiDB-lite"/>
    </source>
</evidence>
<feature type="domain" description="Mediator complex subunit 16 C-terminal" evidence="12">
    <location>
        <begin position="659"/>
        <end position="754"/>
    </location>
</feature>
<dbReference type="InterPro" id="IPR048338">
    <property type="entry name" value="Mediator_Med16"/>
</dbReference>
<dbReference type="Pfam" id="PF11635">
    <property type="entry name" value="Med16_N"/>
    <property type="match status" value="1"/>
</dbReference>
<name>A0AAX6MZ63_9PEZI</name>
<evidence type="ECO:0000313" key="13">
    <source>
        <dbReference type="EMBL" id="KAK6957481.1"/>
    </source>
</evidence>
<gene>
    <name evidence="9" type="primary">MED16</name>
    <name evidence="13" type="ORF">Daesc_000267</name>
</gene>
<evidence type="ECO:0000256" key="9">
    <source>
        <dbReference type="RuleBase" id="RU364149"/>
    </source>
</evidence>
<dbReference type="PANTHER" id="PTHR13224">
    <property type="entry name" value="THYROID HORMONE RECEPTOR-ASSOCIATED PROTEIN-RELATED"/>
    <property type="match status" value="1"/>
</dbReference>
<evidence type="ECO:0000313" key="14">
    <source>
        <dbReference type="Proteomes" id="UP001369815"/>
    </source>
</evidence>
<dbReference type="InterPro" id="IPR021665">
    <property type="entry name" value="Mediator_Med16_N"/>
</dbReference>
<keyword evidence="7 9" id="KW-0539">Nucleus</keyword>
<keyword evidence="5 9" id="KW-0010">Activator</keyword>
<dbReference type="GO" id="GO:0016592">
    <property type="term" value="C:mediator complex"/>
    <property type="evidence" value="ECO:0007669"/>
    <property type="project" value="InterPro"/>
</dbReference>
<evidence type="ECO:0000256" key="3">
    <source>
        <dbReference type="ARBA" id="ARBA00019614"/>
    </source>
</evidence>
<evidence type="ECO:0000256" key="1">
    <source>
        <dbReference type="ARBA" id="ARBA00004123"/>
    </source>
</evidence>
<proteinExistence type="inferred from homology"/>
<evidence type="ECO:0000259" key="12">
    <source>
        <dbReference type="Pfam" id="PF20719"/>
    </source>
</evidence>